<dbReference type="Pfam" id="PF03466">
    <property type="entry name" value="LysR_substrate"/>
    <property type="match status" value="1"/>
</dbReference>
<organism evidence="6 7">
    <name type="scientific">Paraburkholderia youngii</name>
    <dbReference type="NCBI Taxonomy" id="2782701"/>
    <lineage>
        <taxon>Bacteria</taxon>
        <taxon>Pseudomonadati</taxon>
        <taxon>Pseudomonadota</taxon>
        <taxon>Betaproteobacteria</taxon>
        <taxon>Burkholderiales</taxon>
        <taxon>Burkholderiaceae</taxon>
        <taxon>Paraburkholderia</taxon>
    </lineage>
</organism>
<evidence type="ECO:0000313" key="7">
    <source>
        <dbReference type="Proteomes" id="UP000821598"/>
    </source>
</evidence>
<reference evidence="6 7" key="1">
    <citation type="submission" date="2019-08" db="EMBL/GenBank/DDBJ databases">
        <title>Paraburkholderia simonii sp. nov. and P. youngii sp. nov. Brazilian and Mexican Mimosa-associated rhizobia.</title>
        <authorList>
            <person name="Mavima L."/>
            <person name="Beukes C.W."/>
            <person name="Palmer M."/>
            <person name="De Meyer S.E."/>
            <person name="James E.K."/>
            <person name="Maluk M."/>
            <person name="Avontuur J.R."/>
            <person name="Chan W.Y."/>
            <person name="Venter S.N."/>
            <person name="Steenkamp E.T."/>
        </authorList>
    </citation>
    <scope>NUCLEOTIDE SEQUENCE [LARGE SCALE GENOMIC DNA]</scope>
    <source>
        <strain evidence="6 7">JPY454</strain>
    </source>
</reference>
<comment type="caution">
    <text evidence="6">The sequence shown here is derived from an EMBL/GenBank/DDBJ whole genome shotgun (WGS) entry which is preliminary data.</text>
</comment>
<dbReference type="Pfam" id="PF00126">
    <property type="entry name" value="HTH_1"/>
    <property type="match status" value="1"/>
</dbReference>
<keyword evidence="4" id="KW-0804">Transcription</keyword>
<dbReference type="PROSITE" id="PS50931">
    <property type="entry name" value="HTH_LYSR"/>
    <property type="match status" value="1"/>
</dbReference>
<evidence type="ECO:0000259" key="5">
    <source>
        <dbReference type="PROSITE" id="PS50931"/>
    </source>
</evidence>
<dbReference type="InterPro" id="IPR000847">
    <property type="entry name" value="LysR_HTH_N"/>
</dbReference>
<dbReference type="EMBL" id="VOMC01000059">
    <property type="protein sequence ID" value="NVI08964.1"/>
    <property type="molecule type" value="Genomic_DNA"/>
</dbReference>
<sequence length="316" mass="34603">MVGLVMLDSIIETTGRRVRLGIELMDWNRLRFFVAVYRHRTLAGASRELNSNPPTVSRQLAALEHELKSRLFLRTPRGYLPTDAADALIDVAMQMESSALELERRAGGADTSLSGVVRVGTSDVLGTGYVIPAIASVRRAYPEIRIEVDIASAFSRLAQRENDIVVRNVRPEQASAIVRRLPGLTTALYASPAYLANFETPRDIGDLIAHEFVALVAGDGIRWFPPLHALRPRLRVPGVQVNSILALVASLQGAVGIGELPAYIGDAIADLVRVLPDVESGYDVWLGTHADFHRTARVRAVVDMIVQQFQGGKLVR</sequence>
<dbReference type="SUPFAM" id="SSF53850">
    <property type="entry name" value="Periplasmic binding protein-like II"/>
    <property type="match status" value="1"/>
</dbReference>
<keyword evidence="7" id="KW-1185">Reference proteome</keyword>
<dbReference type="Gene3D" id="3.40.190.290">
    <property type="match status" value="1"/>
</dbReference>
<dbReference type="PANTHER" id="PTHR30537:SF3">
    <property type="entry name" value="TRANSCRIPTIONAL REGULATORY PROTEIN"/>
    <property type="match status" value="1"/>
</dbReference>
<keyword evidence="3" id="KW-0238">DNA-binding</keyword>
<dbReference type="Proteomes" id="UP000821598">
    <property type="component" value="Unassembled WGS sequence"/>
</dbReference>
<dbReference type="InterPro" id="IPR036388">
    <property type="entry name" value="WH-like_DNA-bd_sf"/>
</dbReference>
<dbReference type="Gene3D" id="1.10.10.10">
    <property type="entry name" value="Winged helix-like DNA-binding domain superfamily/Winged helix DNA-binding domain"/>
    <property type="match status" value="1"/>
</dbReference>
<protein>
    <submittedName>
        <fullName evidence="6">LysR family transcriptional regulator</fullName>
    </submittedName>
</protein>
<feature type="domain" description="HTH lysR-type" evidence="5">
    <location>
        <begin position="25"/>
        <end position="82"/>
    </location>
</feature>
<gene>
    <name evidence="6" type="ORF">FSB64_35640</name>
</gene>
<evidence type="ECO:0000256" key="4">
    <source>
        <dbReference type="ARBA" id="ARBA00023163"/>
    </source>
</evidence>
<accession>A0ABX2NWS1</accession>
<proteinExistence type="inferred from homology"/>
<evidence type="ECO:0000256" key="1">
    <source>
        <dbReference type="ARBA" id="ARBA00009437"/>
    </source>
</evidence>
<evidence type="ECO:0000256" key="3">
    <source>
        <dbReference type="ARBA" id="ARBA00023125"/>
    </source>
</evidence>
<comment type="similarity">
    <text evidence="1">Belongs to the LysR transcriptional regulatory family.</text>
</comment>
<name>A0ABX2NWS1_9BURK</name>
<dbReference type="InterPro" id="IPR058163">
    <property type="entry name" value="LysR-type_TF_proteobact-type"/>
</dbReference>
<keyword evidence="2" id="KW-0805">Transcription regulation</keyword>
<evidence type="ECO:0000256" key="2">
    <source>
        <dbReference type="ARBA" id="ARBA00023015"/>
    </source>
</evidence>
<dbReference type="SUPFAM" id="SSF46785">
    <property type="entry name" value="Winged helix' DNA-binding domain"/>
    <property type="match status" value="1"/>
</dbReference>
<dbReference type="InterPro" id="IPR005119">
    <property type="entry name" value="LysR_subst-bd"/>
</dbReference>
<dbReference type="PANTHER" id="PTHR30537">
    <property type="entry name" value="HTH-TYPE TRANSCRIPTIONAL REGULATOR"/>
    <property type="match status" value="1"/>
</dbReference>
<evidence type="ECO:0000313" key="6">
    <source>
        <dbReference type="EMBL" id="NVI08964.1"/>
    </source>
</evidence>
<dbReference type="InterPro" id="IPR036390">
    <property type="entry name" value="WH_DNA-bd_sf"/>
</dbReference>